<accession>A0AC59ZFA5</accession>
<reference evidence="1" key="2">
    <citation type="submission" date="2025-03" db="EMBL/GenBank/DDBJ databases">
        <authorList>
            <consortium name="ELIXIR-Norway"/>
            <consortium name="Elixir Norway"/>
        </authorList>
    </citation>
    <scope>NUCLEOTIDE SEQUENCE</scope>
</reference>
<dbReference type="Proteomes" id="UP001162501">
    <property type="component" value="Chromosome 28"/>
</dbReference>
<proteinExistence type="predicted"/>
<name>A0AC59ZFA5_RANTA</name>
<organism evidence="1 2">
    <name type="scientific">Rangifer tarandus platyrhynchus</name>
    <name type="common">Svalbard reindeer</name>
    <dbReference type="NCBI Taxonomy" id="3082113"/>
    <lineage>
        <taxon>Eukaryota</taxon>
        <taxon>Metazoa</taxon>
        <taxon>Chordata</taxon>
        <taxon>Craniata</taxon>
        <taxon>Vertebrata</taxon>
        <taxon>Euteleostomi</taxon>
        <taxon>Mammalia</taxon>
        <taxon>Eutheria</taxon>
        <taxon>Laurasiatheria</taxon>
        <taxon>Artiodactyla</taxon>
        <taxon>Ruminantia</taxon>
        <taxon>Pecora</taxon>
        <taxon>Cervidae</taxon>
        <taxon>Odocoileinae</taxon>
        <taxon>Rangifer</taxon>
    </lineage>
</organism>
<reference evidence="1" key="1">
    <citation type="submission" date="2023-05" db="EMBL/GenBank/DDBJ databases">
        <authorList>
            <consortium name="ELIXIR-Norway"/>
        </authorList>
    </citation>
    <scope>NUCLEOTIDE SEQUENCE</scope>
</reference>
<dbReference type="EMBL" id="OX596112">
    <property type="protein sequence ID" value="CAN0404951.1"/>
    <property type="molecule type" value="Genomic_DNA"/>
</dbReference>
<evidence type="ECO:0000313" key="1">
    <source>
        <dbReference type="EMBL" id="CAN0404951.1"/>
    </source>
</evidence>
<gene>
    <name evidence="1" type="ORF">MRATA1EN22A_LOCUS17835</name>
</gene>
<evidence type="ECO:0000313" key="2">
    <source>
        <dbReference type="Proteomes" id="UP001162501"/>
    </source>
</evidence>
<sequence>MRDQKCSEVLPRCHEQTSRWWQPHTHFPRKSQQTLQSHAAMKREDPETTERSTSTHITKLGSRLTSRLQHPCEIPNEVHLDPQRGKDPGLCVHPKGWMRLHCVQRPHSVTIYLGTDTGRLALLAVVNNAATNTGLQVCV</sequence>
<protein>
    <submittedName>
        <fullName evidence="1">Uncharacterized protein</fullName>
    </submittedName>
</protein>